<keyword evidence="2" id="KW-0964">Secreted</keyword>
<dbReference type="InterPro" id="IPR050440">
    <property type="entry name" value="Laminin/Netrin_ECM"/>
</dbReference>
<dbReference type="SMART" id="SM00281">
    <property type="entry name" value="LamB"/>
    <property type="match status" value="1"/>
</dbReference>
<evidence type="ECO:0000256" key="2">
    <source>
        <dbReference type="ARBA" id="ARBA00022525"/>
    </source>
</evidence>
<protein>
    <submittedName>
        <fullName evidence="14">Laminin subunit gamma-2-like</fullName>
    </submittedName>
</protein>
<dbReference type="GO" id="GO:0005604">
    <property type="term" value="C:basement membrane"/>
    <property type="evidence" value="ECO:0007669"/>
    <property type="project" value="UniProtKB-SubCell"/>
</dbReference>
<dbReference type="PROSITE" id="PS01248">
    <property type="entry name" value="EGF_LAM_1"/>
    <property type="match status" value="1"/>
</dbReference>
<keyword evidence="11" id="KW-0175">Coiled coil</keyword>
<evidence type="ECO:0000256" key="4">
    <source>
        <dbReference type="ARBA" id="ARBA00022729"/>
    </source>
</evidence>
<sequence length="1009" mass="110752">MGCPQRRQEREDSGSLTLPCFCYGHSRQCSAQSGYSVHNITSTFSTGPEGWKVATVDGEIPPDIYFRWSPKHQDLEVISKHRLPTYLYAPEPYLGNQLLSYGQKFSFQLRLDRGVRHPSTNDVILEGGGLRVSASLGDLRTTVPCGQKISYSFRLDEQPDSKWRPQLSSYQFQKLLQNLTAIKIRATFGENGRGYLDSVNLVSARRGGGVPARWVQTCSCPQGHEGEFCERCSAGFRRKVPADGAFSPCEPCSCRGGSCDPQTGDCYSADGTLAEQSCSEGFYRDRWGSCVKCPCPERTSCSLAAGSLEPRCEGCPPGTLGPNCNVCQEGFYGDPAGFSGVRTPCRLCSCNGHIDVSVAGSCDQRTGECLKCLNNTTGRNCEACQIGFYHSRPTDACKACNCDVRGSKSSQCDESGLCQCRQGFEGLRCHRSECPTCFNPVKAKMEVSADKLKDLEKLLSEMDGGLKPVSSSEMEGALRTAEEMVDNLQRDTKELTEMEKILQRRLADISQSQLTQGQEIQTIAKAAVDIRELQTIFKKKANEVQRLIDSMRRQLGEAKTKLSSIELPLRDAALSSDLPSLAETATTLADEHVTDADAVERTANEALSDSKESLTLVRSLVNRENKVKELIGDMNALYDQVSTQVKSLEKRGIERSAEAKSESEMATSMLKDIARLEQQLPPSLKEDVDAMVTWVGGLEKKSQENIWALEKLQDDIQEDQSAAHDLLNEGKAAQQDFNQLLDRVNAAKSEAEDAMKSIKSNTDELEDALSALRGFDQQIDLSKGQAEDAIKRLPGINATVQKAVGNNAETQAVLDSVSEDYNKALITINSLDNVANNLEEMLVSLPPHAGLLNIATKLNKEAQDLKTRAGVTAGGLNVELENAKQLDADAEETAAGVTAAVDKASKTRDAVWKTLEEVNNLLAKMNQTDVVDEKQVKLLEDSLADAQKEVEDNLRPRLRDMEEQEEAQRRQLVGINLDINSIMADIENLDHILEKIPSGCYNSPPIEEA</sequence>
<evidence type="ECO:0000256" key="7">
    <source>
        <dbReference type="ARBA" id="ARBA00023157"/>
    </source>
</evidence>
<evidence type="ECO:0000256" key="11">
    <source>
        <dbReference type="SAM" id="Coils"/>
    </source>
</evidence>
<dbReference type="InterPro" id="IPR002049">
    <property type="entry name" value="LE_dom"/>
</dbReference>
<keyword evidence="9 10" id="KW-0424">Laminin EGF-like domain</keyword>
<dbReference type="Pfam" id="PF00052">
    <property type="entry name" value="Laminin_B"/>
    <property type="match status" value="1"/>
</dbReference>
<accession>A0A3Q3AFM5</accession>
<organism evidence="14 15">
    <name type="scientific">Kryptolebias marmoratus</name>
    <name type="common">Mangrove killifish</name>
    <name type="synonym">Rivulus marmoratus</name>
    <dbReference type="NCBI Taxonomy" id="37003"/>
    <lineage>
        <taxon>Eukaryota</taxon>
        <taxon>Metazoa</taxon>
        <taxon>Chordata</taxon>
        <taxon>Craniata</taxon>
        <taxon>Vertebrata</taxon>
        <taxon>Euteleostomi</taxon>
        <taxon>Actinopterygii</taxon>
        <taxon>Neopterygii</taxon>
        <taxon>Teleostei</taxon>
        <taxon>Neoteleostei</taxon>
        <taxon>Acanthomorphata</taxon>
        <taxon>Ovalentaria</taxon>
        <taxon>Atherinomorphae</taxon>
        <taxon>Cyprinodontiformes</taxon>
        <taxon>Rivulidae</taxon>
        <taxon>Kryptolebias</taxon>
    </lineage>
</organism>
<evidence type="ECO:0000313" key="15">
    <source>
        <dbReference type="Proteomes" id="UP000264800"/>
    </source>
</evidence>
<dbReference type="SMART" id="SM00180">
    <property type="entry name" value="EGF_Lam"/>
    <property type="match status" value="3"/>
</dbReference>
<evidence type="ECO:0000256" key="10">
    <source>
        <dbReference type="PROSITE-ProRule" id="PRU00460"/>
    </source>
</evidence>
<dbReference type="GO" id="GO:0009887">
    <property type="term" value="P:animal organ morphogenesis"/>
    <property type="evidence" value="ECO:0007669"/>
    <property type="project" value="TreeGrafter"/>
</dbReference>
<dbReference type="Pfam" id="PF00053">
    <property type="entry name" value="EGF_laminin"/>
    <property type="match status" value="4"/>
</dbReference>
<dbReference type="PROSITE" id="PS51115">
    <property type="entry name" value="LAMININ_IVA"/>
    <property type="match status" value="1"/>
</dbReference>
<keyword evidence="8" id="KW-0325">Glycoprotein</keyword>
<dbReference type="STRING" id="37003.ENSKMAP00000010099"/>
<dbReference type="PANTHER" id="PTHR10574:SF270">
    <property type="entry name" value="LAMININ SUBUNIT GAMMA-1"/>
    <property type="match status" value="1"/>
</dbReference>
<evidence type="ECO:0000256" key="3">
    <source>
        <dbReference type="ARBA" id="ARBA00022530"/>
    </source>
</evidence>
<keyword evidence="5" id="KW-0677">Repeat</keyword>
<comment type="subcellular location">
    <subcellularLocation>
        <location evidence="1">Secreted</location>
        <location evidence="1">Extracellular space</location>
        <location evidence="1">Extracellular matrix</location>
        <location evidence="1">Basement membrane</location>
    </subcellularLocation>
</comment>
<reference evidence="14" key="2">
    <citation type="submission" date="2025-09" db="UniProtKB">
        <authorList>
            <consortium name="Ensembl"/>
        </authorList>
    </citation>
    <scope>IDENTIFICATION</scope>
</reference>
<feature type="coiled-coil region" evidence="11">
    <location>
        <begin position="709"/>
        <end position="768"/>
    </location>
</feature>
<keyword evidence="15" id="KW-1185">Reference proteome</keyword>
<reference evidence="14" key="1">
    <citation type="submission" date="2025-08" db="UniProtKB">
        <authorList>
            <consortium name="Ensembl"/>
        </authorList>
    </citation>
    <scope>IDENTIFICATION</scope>
</reference>
<evidence type="ECO:0000259" key="13">
    <source>
        <dbReference type="PROSITE" id="PS51115"/>
    </source>
</evidence>
<feature type="domain" description="Laminin EGF-like" evidence="12">
    <location>
        <begin position="348"/>
        <end position="399"/>
    </location>
</feature>
<dbReference type="GeneTree" id="ENSGT00940000160470"/>
<evidence type="ECO:0000256" key="9">
    <source>
        <dbReference type="ARBA" id="ARBA00023292"/>
    </source>
</evidence>
<dbReference type="GO" id="GO:0007411">
    <property type="term" value="P:axon guidance"/>
    <property type="evidence" value="ECO:0007669"/>
    <property type="project" value="TreeGrafter"/>
</dbReference>
<dbReference type="AlphaFoldDB" id="A0A3Q3AFM5"/>
<feature type="disulfide bond" evidence="10">
    <location>
        <begin position="372"/>
        <end position="381"/>
    </location>
</feature>
<evidence type="ECO:0000259" key="12">
    <source>
        <dbReference type="PROSITE" id="PS50027"/>
    </source>
</evidence>
<dbReference type="SUPFAM" id="SSF57196">
    <property type="entry name" value="EGF/Laminin"/>
    <property type="match status" value="1"/>
</dbReference>
<evidence type="ECO:0000313" key="14">
    <source>
        <dbReference type="Ensembl" id="ENSKMAP00000010099.1"/>
    </source>
</evidence>
<evidence type="ECO:0000256" key="6">
    <source>
        <dbReference type="ARBA" id="ARBA00022869"/>
    </source>
</evidence>
<keyword evidence="7 10" id="KW-1015">Disulfide bond</keyword>
<feature type="coiled-coil region" evidence="11">
    <location>
        <begin position="471"/>
        <end position="505"/>
    </location>
</feature>
<comment type="caution">
    <text evidence="10">Lacks conserved residue(s) required for the propagation of feature annotation.</text>
</comment>
<proteinExistence type="predicted"/>
<dbReference type="InterPro" id="IPR000034">
    <property type="entry name" value="Laminin_IV"/>
</dbReference>
<dbReference type="OMA" id="ARWVQTC"/>
<evidence type="ECO:0000256" key="1">
    <source>
        <dbReference type="ARBA" id="ARBA00004302"/>
    </source>
</evidence>
<dbReference type="CDD" id="cd00055">
    <property type="entry name" value="EGF_Lam"/>
    <property type="match status" value="3"/>
</dbReference>
<dbReference type="FunFam" id="2.10.25.10:FF:000130">
    <property type="entry name" value="Laminin subunit beta 1"/>
    <property type="match status" value="1"/>
</dbReference>
<dbReference type="GO" id="GO:0009888">
    <property type="term" value="P:tissue development"/>
    <property type="evidence" value="ECO:0007669"/>
    <property type="project" value="TreeGrafter"/>
</dbReference>
<keyword evidence="4" id="KW-0732">Signal</keyword>
<name>A0A3Q3AFM5_KRYMA</name>
<evidence type="ECO:0000256" key="8">
    <source>
        <dbReference type="ARBA" id="ARBA00023180"/>
    </source>
</evidence>
<dbReference type="PROSITE" id="PS50027">
    <property type="entry name" value="EGF_LAM_2"/>
    <property type="match status" value="1"/>
</dbReference>
<dbReference type="Gene3D" id="2.10.25.10">
    <property type="entry name" value="Laminin"/>
    <property type="match status" value="2"/>
</dbReference>
<keyword evidence="6" id="KW-0084">Basement membrane</keyword>
<dbReference type="Ensembl" id="ENSKMAT00000010261.1">
    <property type="protein sequence ID" value="ENSKMAP00000010099.1"/>
    <property type="gene ID" value="ENSKMAG00000007594.1"/>
</dbReference>
<dbReference type="Proteomes" id="UP000264800">
    <property type="component" value="Unplaced"/>
</dbReference>
<keyword evidence="3" id="KW-0272">Extracellular matrix</keyword>
<dbReference type="PANTHER" id="PTHR10574">
    <property type="entry name" value="NETRIN/LAMININ-RELATED"/>
    <property type="match status" value="1"/>
</dbReference>
<evidence type="ECO:0000256" key="5">
    <source>
        <dbReference type="ARBA" id="ARBA00022737"/>
    </source>
</evidence>
<feature type="domain" description="Laminin IV type A" evidence="13">
    <location>
        <begin position="46"/>
        <end position="217"/>
    </location>
</feature>